<dbReference type="NCBIfam" id="TIGR02397">
    <property type="entry name" value="dnaX_nterm"/>
    <property type="match status" value="1"/>
</dbReference>
<keyword evidence="10" id="KW-0239">DNA-directed DNA polymerase</keyword>
<dbReference type="CDD" id="cd00009">
    <property type="entry name" value="AAA"/>
    <property type="match status" value="1"/>
</dbReference>
<dbReference type="InterPro" id="IPR022754">
    <property type="entry name" value="DNA_pol_III_gamma-3"/>
</dbReference>
<evidence type="ECO:0000256" key="10">
    <source>
        <dbReference type="ARBA" id="ARBA00022932"/>
    </source>
</evidence>
<dbReference type="InterPro" id="IPR021029">
    <property type="entry name" value="DNA_pol_III_tau_dom-5"/>
</dbReference>
<dbReference type="PANTHER" id="PTHR11669">
    <property type="entry name" value="REPLICATION FACTOR C / DNA POLYMERASE III GAMMA-TAU SUBUNIT"/>
    <property type="match status" value="1"/>
</dbReference>
<dbReference type="InterPro" id="IPR027417">
    <property type="entry name" value="P-loop_NTPase"/>
</dbReference>
<dbReference type="InterPro" id="IPR045085">
    <property type="entry name" value="HLD_clamp_pol_III_gamma_tau"/>
</dbReference>
<dbReference type="Pfam" id="PF12170">
    <property type="entry name" value="DNA_pol3_tau_5"/>
    <property type="match status" value="1"/>
</dbReference>
<sequence length="826" mass="89609">MSYQVLARKWRPQNFHELVGQAHVKQALVNALNEQRLHHAYLFTGTRGVGKTTIARIFAKSLNCENGITSTPCGQCSACLDIEAGKFIDLIEIDAASRTKVEDTREILDNVQYAPTRGRYKVYLIDEVHMLSKHSFNALLKTLEEPPSHVKFLLATTDPQKLPITILSRCLQFNLGALSRSEIVTQLTYVLGQEQLYFEADALAALAKAADGSMRDALSLTDQAIAQTNGQLTLAPVQTMLGLMDRRYASALLSALLCQDGEALMAEVAQLATRNPNYKALIDDLIALMHAIQLTQLVPQAAELGQLAAEEIQAFASHTSATQIQALYQLLLAGKRDLQWAPEPKLGFEMLMLRLLAFERGGFSATASESGSAASAEPSQSKAAGLRAILAKNKINSADIPAASHLAPTASQPNAQPQTPTAQQNQPEATQVASVPTAQPVQTERQPVALEAVIDPVIEPHPAAEQSVASYPEPLDYDVAEDDDTLMSLQAEQQYAELMAQAESLGYETPNTAATLNIEPAAAPLSPVAAPAVEPIHVTAELSPAQQLQQKSAQANLAIARILKSRNIDGAERLASKQGEPQAKKPQATATEPFAAPVTQAANAVPSIVSAPATQFESPVAEPDEFDTPPWVTAEPPQAVPLGKAKKADFRERFQIDESKLAPELLAQLSNESAKGDNQPAPQVIPTPDNFQSPISDVRYAHQQDRWAELIEMMGLGGRTRQFALHSIFNQQGKHIHLQVDSSQQHLDGPILRNRLSDLLTQALNYPIELQVEFAAGILDSPYLIQQKIDAHRLAQAVEVINDDPNVQRLVAEFAAIVDENSIRAL</sequence>
<evidence type="ECO:0000256" key="8">
    <source>
        <dbReference type="ARBA" id="ARBA00022833"/>
    </source>
</evidence>
<evidence type="ECO:0000256" key="4">
    <source>
        <dbReference type="ARBA" id="ARBA00022695"/>
    </source>
</evidence>
<dbReference type="RefSeq" id="WP_377122716.1">
    <property type="nucleotide sequence ID" value="NZ_JBHRSD010000011.1"/>
</dbReference>
<organism evidence="14 15">
    <name type="scientific">Pseudoalteromonas fenneropenaei</name>
    <dbReference type="NCBI Taxonomy" id="1737459"/>
    <lineage>
        <taxon>Bacteria</taxon>
        <taxon>Pseudomonadati</taxon>
        <taxon>Pseudomonadota</taxon>
        <taxon>Gammaproteobacteria</taxon>
        <taxon>Alteromonadales</taxon>
        <taxon>Pseudoalteromonadaceae</taxon>
        <taxon>Pseudoalteromonas</taxon>
    </lineage>
</organism>
<dbReference type="InterPro" id="IPR038249">
    <property type="entry name" value="PolIII_tau_V_sf"/>
</dbReference>
<feature type="region of interest" description="Disordered" evidence="12">
    <location>
        <begin position="573"/>
        <end position="592"/>
    </location>
</feature>
<evidence type="ECO:0000256" key="2">
    <source>
        <dbReference type="ARBA" id="ARBA00012417"/>
    </source>
</evidence>
<keyword evidence="15" id="KW-1185">Reference proteome</keyword>
<dbReference type="SMART" id="SM00382">
    <property type="entry name" value="AAA"/>
    <property type="match status" value="1"/>
</dbReference>
<feature type="region of interest" description="Disordered" evidence="12">
    <location>
        <begin position="407"/>
        <end position="442"/>
    </location>
</feature>
<dbReference type="Gene3D" id="1.20.272.10">
    <property type="match status" value="1"/>
</dbReference>
<dbReference type="EC" id="2.7.7.7" evidence="2"/>
<dbReference type="SUPFAM" id="SSF48019">
    <property type="entry name" value="post-AAA+ oligomerization domain-like"/>
    <property type="match status" value="1"/>
</dbReference>
<feature type="region of interest" description="Disordered" evidence="12">
    <location>
        <begin position="672"/>
        <end position="693"/>
    </location>
</feature>
<dbReference type="Gene3D" id="1.10.8.60">
    <property type="match status" value="1"/>
</dbReference>
<keyword evidence="4 14" id="KW-0548">Nucleotidyltransferase</keyword>
<protein>
    <recommendedName>
        <fullName evidence="2">DNA-directed DNA polymerase</fullName>
        <ecNumber evidence="2">2.7.7.7</ecNumber>
    </recommendedName>
</protein>
<keyword evidence="5" id="KW-0235">DNA replication</keyword>
<evidence type="ECO:0000256" key="5">
    <source>
        <dbReference type="ARBA" id="ARBA00022705"/>
    </source>
</evidence>
<keyword evidence="7" id="KW-0547">Nucleotide-binding</keyword>
<keyword evidence="8" id="KW-0862">Zinc</keyword>
<dbReference type="Gene3D" id="3.40.50.300">
    <property type="entry name" value="P-loop containing nucleotide triphosphate hydrolases"/>
    <property type="match status" value="1"/>
</dbReference>
<keyword evidence="9" id="KW-0067">ATP-binding</keyword>
<dbReference type="InterPro" id="IPR050238">
    <property type="entry name" value="DNA_Rep/Repair_Clamp_Loader"/>
</dbReference>
<gene>
    <name evidence="14" type="primary">dnaX</name>
    <name evidence="14" type="ORF">ACFOEE_07380</name>
</gene>
<comment type="similarity">
    <text evidence="1">Belongs to the DnaX/STICHEL family.</text>
</comment>
<proteinExistence type="inferred from homology"/>
<dbReference type="Gene3D" id="3.30.300.150">
    <property type="entry name" value="DNA polymerase III, tau subunit, domain V"/>
    <property type="match status" value="1"/>
</dbReference>
<keyword evidence="6" id="KW-0479">Metal-binding</keyword>
<evidence type="ECO:0000313" key="15">
    <source>
        <dbReference type="Proteomes" id="UP001595453"/>
    </source>
</evidence>
<evidence type="ECO:0000256" key="11">
    <source>
        <dbReference type="ARBA" id="ARBA00049244"/>
    </source>
</evidence>
<dbReference type="GO" id="GO:0003887">
    <property type="term" value="F:DNA-directed DNA polymerase activity"/>
    <property type="evidence" value="ECO:0007669"/>
    <property type="project" value="UniProtKB-EC"/>
</dbReference>
<reference evidence="15" key="1">
    <citation type="journal article" date="2019" name="Int. J. Syst. Evol. Microbiol.">
        <title>The Global Catalogue of Microorganisms (GCM) 10K type strain sequencing project: providing services to taxonomists for standard genome sequencing and annotation.</title>
        <authorList>
            <consortium name="The Broad Institute Genomics Platform"/>
            <consortium name="The Broad Institute Genome Sequencing Center for Infectious Disease"/>
            <person name="Wu L."/>
            <person name="Ma J."/>
        </authorList>
    </citation>
    <scope>NUCLEOTIDE SEQUENCE [LARGE SCALE GENOMIC DNA]</scope>
    <source>
        <strain evidence="15">KCTC 42730</strain>
    </source>
</reference>
<dbReference type="NCBIfam" id="NF005942">
    <property type="entry name" value="PRK07994.1"/>
    <property type="match status" value="1"/>
</dbReference>
<feature type="compositionally biased region" description="Polar residues" evidence="12">
    <location>
        <begin position="432"/>
        <end position="442"/>
    </location>
</feature>
<dbReference type="CDD" id="cd18137">
    <property type="entry name" value="HLD_clamp_pol_III_gamma_tau"/>
    <property type="match status" value="1"/>
</dbReference>
<evidence type="ECO:0000256" key="12">
    <source>
        <dbReference type="SAM" id="MobiDB-lite"/>
    </source>
</evidence>
<accession>A0ABV7CI91</accession>
<dbReference type="Pfam" id="PF13177">
    <property type="entry name" value="DNA_pol3_delta2"/>
    <property type="match status" value="1"/>
</dbReference>
<dbReference type="Pfam" id="PF12169">
    <property type="entry name" value="DNA_pol3_gamma3"/>
    <property type="match status" value="1"/>
</dbReference>
<evidence type="ECO:0000256" key="7">
    <source>
        <dbReference type="ARBA" id="ARBA00022741"/>
    </source>
</evidence>
<feature type="compositionally biased region" description="Low complexity" evidence="12">
    <location>
        <begin position="407"/>
        <end position="431"/>
    </location>
</feature>
<evidence type="ECO:0000259" key="13">
    <source>
        <dbReference type="SMART" id="SM00382"/>
    </source>
</evidence>
<evidence type="ECO:0000313" key="14">
    <source>
        <dbReference type="EMBL" id="MFC3032335.1"/>
    </source>
</evidence>
<evidence type="ECO:0000256" key="9">
    <source>
        <dbReference type="ARBA" id="ARBA00022840"/>
    </source>
</evidence>
<dbReference type="Proteomes" id="UP001595453">
    <property type="component" value="Unassembled WGS sequence"/>
</dbReference>
<dbReference type="InterPro" id="IPR008921">
    <property type="entry name" value="DNA_pol3_clamp-load_cplx_C"/>
</dbReference>
<evidence type="ECO:0000256" key="6">
    <source>
        <dbReference type="ARBA" id="ARBA00022723"/>
    </source>
</evidence>
<dbReference type="Pfam" id="PF22608">
    <property type="entry name" value="DNAX_ATPase_lid"/>
    <property type="match status" value="1"/>
</dbReference>
<keyword evidence="3 14" id="KW-0808">Transferase</keyword>
<evidence type="ECO:0000256" key="3">
    <source>
        <dbReference type="ARBA" id="ARBA00022679"/>
    </source>
</evidence>
<feature type="domain" description="AAA+ ATPase" evidence="13">
    <location>
        <begin position="37"/>
        <end position="178"/>
    </location>
</feature>
<comment type="caution">
    <text evidence="14">The sequence shown here is derived from an EMBL/GenBank/DDBJ whole genome shotgun (WGS) entry which is preliminary data.</text>
</comment>
<dbReference type="NCBIfam" id="NF004046">
    <property type="entry name" value="PRK05563.1"/>
    <property type="match status" value="1"/>
</dbReference>
<dbReference type="InterPro" id="IPR012763">
    <property type="entry name" value="DNA_pol_III_sug/sutau_N"/>
</dbReference>
<name>A0ABV7CI91_9GAMM</name>
<dbReference type="SUPFAM" id="SSF52540">
    <property type="entry name" value="P-loop containing nucleoside triphosphate hydrolases"/>
    <property type="match status" value="1"/>
</dbReference>
<evidence type="ECO:0000256" key="1">
    <source>
        <dbReference type="ARBA" id="ARBA00006360"/>
    </source>
</evidence>
<dbReference type="EMBL" id="JBHRSD010000011">
    <property type="protein sequence ID" value="MFC3032335.1"/>
    <property type="molecule type" value="Genomic_DNA"/>
</dbReference>
<dbReference type="PANTHER" id="PTHR11669:SF0">
    <property type="entry name" value="PROTEIN STICHEL-LIKE 2"/>
    <property type="match status" value="1"/>
</dbReference>
<dbReference type="InterPro" id="IPR003593">
    <property type="entry name" value="AAA+_ATPase"/>
</dbReference>
<comment type="catalytic activity">
    <reaction evidence="11">
        <text>DNA(n) + a 2'-deoxyribonucleoside 5'-triphosphate = DNA(n+1) + diphosphate</text>
        <dbReference type="Rhea" id="RHEA:22508"/>
        <dbReference type="Rhea" id="RHEA-COMP:17339"/>
        <dbReference type="Rhea" id="RHEA-COMP:17340"/>
        <dbReference type="ChEBI" id="CHEBI:33019"/>
        <dbReference type="ChEBI" id="CHEBI:61560"/>
        <dbReference type="ChEBI" id="CHEBI:173112"/>
        <dbReference type="EC" id="2.7.7.7"/>
    </reaction>
</comment>